<feature type="transmembrane region" description="Helical" evidence="2">
    <location>
        <begin position="7"/>
        <end position="26"/>
    </location>
</feature>
<gene>
    <name evidence="3" type="ORF">IV203_031793</name>
</gene>
<dbReference type="Proteomes" id="UP000693970">
    <property type="component" value="Unassembled WGS sequence"/>
</dbReference>
<keyword evidence="4" id="KW-1185">Reference proteome</keyword>
<name>A0A9K3LUY9_9STRA</name>
<feature type="compositionally biased region" description="Polar residues" evidence="1">
    <location>
        <begin position="144"/>
        <end position="160"/>
    </location>
</feature>
<feature type="region of interest" description="Disordered" evidence="1">
    <location>
        <begin position="416"/>
        <end position="477"/>
    </location>
</feature>
<feature type="region of interest" description="Disordered" evidence="1">
    <location>
        <begin position="209"/>
        <end position="244"/>
    </location>
</feature>
<evidence type="ECO:0000256" key="2">
    <source>
        <dbReference type="SAM" id="Phobius"/>
    </source>
</evidence>
<reference evidence="3" key="2">
    <citation type="submission" date="2021-04" db="EMBL/GenBank/DDBJ databases">
        <authorList>
            <person name="Podell S."/>
        </authorList>
    </citation>
    <scope>NUCLEOTIDE SEQUENCE</scope>
    <source>
        <strain evidence="3">Hildebrandi</strain>
    </source>
</reference>
<keyword evidence="2" id="KW-0812">Transmembrane</keyword>
<organism evidence="3 4">
    <name type="scientific">Nitzschia inconspicua</name>
    <dbReference type="NCBI Taxonomy" id="303405"/>
    <lineage>
        <taxon>Eukaryota</taxon>
        <taxon>Sar</taxon>
        <taxon>Stramenopiles</taxon>
        <taxon>Ochrophyta</taxon>
        <taxon>Bacillariophyta</taxon>
        <taxon>Bacillariophyceae</taxon>
        <taxon>Bacillariophycidae</taxon>
        <taxon>Bacillariales</taxon>
        <taxon>Bacillariaceae</taxon>
        <taxon>Nitzschia</taxon>
    </lineage>
</organism>
<accession>A0A9K3LUY9</accession>
<protein>
    <submittedName>
        <fullName evidence="3">Uncharacterized protein</fullName>
    </submittedName>
</protein>
<dbReference type="AlphaFoldDB" id="A0A9K3LUY9"/>
<dbReference type="OrthoDB" id="204494at2759"/>
<dbReference type="EMBL" id="JAGRRH010000006">
    <property type="protein sequence ID" value="KAG7369050.1"/>
    <property type="molecule type" value="Genomic_DNA"/>
</dbReference>
<sequence length="735" mass="83253">MRRRISTVIALVVTWITKVGIFLVAFQPSPFTQRYKTRYAADQISLFVQQVEPTQQQREEENGDQRDQNIDSVATNDVLQQQPYFAQDETTTVTEVVPSQSNDDDVMEQIPTVSPAPRNFAADITHGIQSIETEAVATTTTTTKPSTAPQRPQNTMFHPKSSSAGQELLEAVLDVTVAGSVALLKGLRYTAATALTASLPDQERNELLRRMKPKEAVSEVRKEKEAPTNTDKDDKEEEEVDVRGSVQEEIALAVREEARKSNQQWQQEKEKITRQLEAAAEARMKSELEIQQQRLEKEKQAWEAQNQLMTERALTTMQQKIAALETELQQATMAKLRLEEESSRALAKAQADFAKKQQEQIVFETKELEHVEAMLKKRLEQQAMLEKVENDLREKAQQIKTEKEELTKLENLRLQQQQRRQNVPKNSDPVQDVDDAVPRLSPKEYRSLSQEEKKNLKELRGASTMDANEDSESADSHPILGPVVADLGYKRIHLVSSGKLGTIPIWKRQRTYRNDRARRMASEKEATMHLGFPGIICLYEDSKGGLSILDGQHRVGMMQALREIQNKKGSTSNKDQVFQKVLVEVYTNPDNSTVVASKNDKGIAEQVFLEINKAEPLKLLDMPGVASAADRKLITDAVETLQNQFPKMFSTSQRCRSPNVNIDNLRNSIYGANILKRHELTTSGNLVDWLMVQNAALGEAYERDDTRQKFLSPKTWSKASKNGFYLGLESSWLFQ</sequence>
<keyword evidence="2" id="KW-1133">Transmembrane helix</keyword>
<evidence type="ECO:0000313" key="4">
    <source>
        <dbReference type="Proteomes" id="UP000693970"/>
    </source>
</evidence>
<comment type="caution">
    <text evidence="3">The sequence shown here is derived from an EMBL/GenBank/DDBJ whole genome shotgun (WGS) entry which is preliminary data.</text>
</comment>
<feature type="compositionally biased region" description="Basic and acidic residues" evidence="1">
    <location>
        <begin position="441"/>
        <end position="460"/>
    </location>
</feature>
<evidence type="ECO:0000256" key="1">
    <source>
        <dbReference type="SAM" id="MobiDB-lite"/>
    </source>
</evidence>
<proteinExistence type="predicted"/>
<reference evidence="3" key="1">
    <citation type="journal article" date="2021" name="Sci. Rep.">
        <title>Diploid genomic architecture of Nitzschia inconspicua, an elite biomass production diatom.</title>
        <authorList>
            <person name="Oliver A."/>
            <person name="Podell S."/>
            <person name="Pinowska A."/>
            <person name="Traller J.C."/>
            <person name="Smith S.R."/>
            <person name="McClure R."/>
            <person name="Beliaev A."/>
            <person name="Bohutskyi P."/>
            <person name="Hill E.A."/>
            <person name="Rabines A."/>
            <person name="Zheng H."/>
            <person name="Allen L.Z."/>
            <person name="Kuo A."/>
            <person name="Grigoriev I.V."/>
            <person name="Allen A.E."/>
            <person name="Hazlebeck D."/>
            <person name="Allen E.E."/>
        </authorList>
    </citation>
    <scope>NUCLEOTIDE SEQUENCE</scope>
    <source>
        <strain evidence="3">Hildebrandi</strain>
    </source>
</reference>
<keyword evidence="2" id="KW-0472">Membrane</keyword>
<evidence type="ECO:0000313" key="3">
    <source>
        <dbReference type="EMBL" id="KAG7369050.1"/>
    </source>
</evidence>
<feature type="region of interest" description="Disordered" evidence="1">
    <location>
        <begin position="141"/>
        <end position="160"/>
    </location>
</feature>
<feature type="compositionally biased region" description="Basic and acidic residues" evidence="1">
    <location>
        <begin position="209"/>
        <end position="233"/>
    </location>
</feature>